<dbReference type="Proteomes" id="UP000287171">
    <property type="component" value="Unassembled WGS sequence"/>
</dbReference>
<name>A0A402B4S7_9CHLR</name>
<evidence type="ECO:0000313" key="2">
    <source>
        <dbReference type="Proteomes" id="UP000287171"/>
    </source>
</evidence>
<dbReference type="EMBL" id="BIFT01000001">
    <property type="protein sequence ID" value="GCE26340.1"/>
    <property type="molecule type" value="Genomic_DNA"/>
</dbReference>
<keyword evidence="2" id="KW-1185">Reference proteome</keyword>
<gene>
    <name evidence="1" type="ORF">KDA_18240</name>
</gene>
<accession>A0A402B4S7</accession>
<organism evidence="1 2">
    <name type="scientific">Dictyobacter alpinus</name>
    <dbReference type="NCBI Taxonomy" id="2014873"/>
    <lineage>
        <taxon>Bacteria</taxon>
        <taxon>Bacillati</taxon>
        <taxon>Chloroflexota</taxon>
        <taxon>Ktedonobacteria</taxon>
        <taxon>Ktedonobacterales</taxon>
        <taxon>Dictyobacteraceae</taxon>
        <taxon>Dictyobacter</taxon>
    </lineage>
</organism>
<protein>
    <submittedName>
        <fullName evidence="1">Uncharacterized protein</fullName>
    </submittedName>
</protein>
<dbReference type="RefSeq" id="WP_126626812.1">
    <property type="nucleotide sequence ID" value="NZ_BIFT01000001.1"/>
</dbReference>
<sequence>MAYLRSIDHPYQGTAQPYCFYCGATINYPAIHRVGSTGAITLHSNCAVDLSIKIMADVNHMQNDTNRRIRM</sequence>
<comment type="caution">
    <text evidence="1">The sequence shown here is derived from an EMBL/GenBank/DDBJ whole genome shotgun (WGS) entry which is preliminary data.</text>
</comment>
<dbReference type="AlphaFoldDB" id="A0A402B4S7"/>
<proteinExistence type="predicted"/>
<evidence type="ECO:0000313" key="1">
    <source>
        <dbReference type="EMBL" id="GCE26340.1"/>
    </source>
</evidence>
<reference evidence="2" key="1">
    <citation type="submission" date="2018-12" db="EMBL/GenBank/DDBJ databases">
        <title>Tengunoibacter tsumagoiensis gen. nov., sp. nov., Dictyobacter kobayashii sp. nov., D. alpinus sp. nov., and D. joshuensis sp. nov. and description of Dictyobacteraceae fam. nov. within the order Ktedonobacterales isolated from Tengu-no-mugimeshi.</title>
        <authorList>
            <person name="Wang C.M."/>
            <person name="Zheng Y."/>
            <person name="Sakai Y."/>
            <person name="Toyoda A."/>
            <person name="Minakuchi Y."/>
            <person name="Abe K."/>
            <person name="Yokota A."/>
            <person name="Yabe S."/>
        </authorList>
    </citation>
    <scope>NUCLEOTIDE SEQUENCE [LARGE SCALE GENOMIC DNA]</scope>
    <source>
        <strain evidence="2">Uno16</strain>
    </source>
</reference>